<reference evidence="4" key="1">
    <citation type="submission" date="2017-02" db="UniProtKB">
        <authorList>
            <consortium name="WormBaseParasite"/>
        </authorList>
    </citation>
    <scope>IDENTIFICATION</scope>
</reference>
<organism evidence="4">
    <name type="scientific">Hydatigena taeniaeformis</name>
    <name type="common">Feline tapeworm</name>
    <name type="synonym">Taenia taeniaeformis</name>
    <dbReference type="NCBI Taxonomy" id="6205"/>
    <lineage>
        <taxon>Eukaryota</taxon>
        <taxon>Metazoa</taxon>
        <taxon>Spiralia</taxon>
        <taxon>Lophotrochozoa</taxon>
        <taxon>Platyhelminthes</taxon>
        <taxon>Cestoda</taxon>
        <taxon>Eucestoda</taxon>
        <taxon>Cyclophyllidea</taxon>
        <taxon>Taeniidae</taxon>
        <taxon>Hydatigera</taxon>
    </lineage>
</organism>
<evidence type="ECO:0000313" key="4">
    <source>
        <dbReference type="WBParaSite" id="TTAC_0001165301-mRNA-1"/>
    </source>
</evidence>
<feature type="region of interest" description="Disordered" evidence="1">
    <location>
        <begin position="44"/>
        <end position="72"/>
    </location>
</feature>
<gene>
    <name evidence="2" type="ORF">TTAC_LOCUS11636</name>
</gene>
<evidence type="ECO:0000313" key="3">
    <source>
        <dbReference type="Proteomes" id="UP000274429"/>
    </source>
</evidence>
<evidence type="ECO:0000256" key="1">
    <source>
        <dbReference type="SAM" id="MobiDB-lite"/>
    </source>
</evidence>
<name>A0A0R3XDM6_HYDTA</name>
<accession>A0A0R3XDM6</accession>
<protein>
    <submittedName>
        <fullName evidence="2 4">Uncharacterized protein</fullName>
    </submittedName>
</protein>
<feature type="compositionally biased region" description="Pro residues" evidence="1">
    <location>
        <begin position="45"/>
        <end position="58"/>
    </location>
</feature>
<sequence>MSYFKSTCARLHAPPPNFTILTTVLASLCDNPSLLCLLPGALTPSSPPSLPPSLPPSSSPQSPLSLYRTGQH</sequence>
<dbReference type="WBParaSite" id="TTAC_0001165301-mRNA-1">
    <property type="protein sequence ID" value="TTAC_0001165301-mRNA-1"/>
    <property type="gene ID" value="TTAC_0001165301"/>
</dbReference>
<dbReference type="Proteomes" id="UP000274429">
    <property type="component" value="Unassembled WGS sequence"/>
</dbReference>
<evidence type="ECO:0000313" key="2">
    <source>
        <dbReference type="EMBL" id="VDM37599.1"/>
    </source>
</evidence>
<keyword evidence="3" id="KW-1185">Reference proteome</keyword>
<reference evidence="2 3" key="2">
    <citation type="submission" date="2018-11" db="EMBL/GenBank/DDBJ databases">
        <authorList>
            <consortium name="Pathogen Informatics"/>
        </authorList>
    </citation>
    <scope>NUCLEOTIDE SEQUENCE [LARGE SCALE GENOMIC DNA]</scope>
</reference>
<dbReference type="EMBL" id="UYWX01026208">
    <property type="protein sequence ID" value="VDM37599.1"/>
    <property type="molecule type" value="Genomic_DNA"/>
</dbReference>
<proteinExistence type="predicted"/>
<dbReference type="AlphaFoldDB" id="A0A0R3XDM6"/>